<evidence type="ECO:0000256" key="2">
    <source>
        <dbReference type="ARBA" id="ARBA00022971"/>
    </source>
</evidence>
<comment type="similarity">
    <text evidence="1">Belongs to the MobA/MobL family.</text>
</comment>
<dbReference type="RefSeq" id="WP_085216899.1">
    <property type="nucleotide sequence ID" value="NZ_FXAM01000007.1"/>
</dbReference>
<dbReference type="NCBIfam" id="NF041496">
    <property type="entry name" value="MobQ"/>
    <property type="match status" value="1"/>
</dbReference>
<accession>A0A1Y6D5E2</accession>
<gene>
    <name evidence="5" type="ORF">SAMN02949497_4753</name>
</gene>
<keyword evidence="2" id="KW-0184">Conjugation</keyword>
<keyword evidence="6" id="KW-1185">Reference proteome</keyword>
<proteinExistence type="inferred from homology"/>
<dbReference type="Proteomes" id="UP000192923">
    <property type="component" value="Unassembled WGS sequence"/>
</dbReference>
<dbReference type="Gene3D" id="3.30.930.30">
    <property type="match status" value="1"/>
</dbReference>
<sequence length="373" mass="41708">MTQAGGWFHCSVKPISRSAGRSVVAAAAYRSGERLRDDRTQQTHDYRRRIGVEAAFIVAPADAPDWVYDAGKLWNAAETVEKRSNSQTAREVELALPSAVDGAEREAIARQLAEHLAERYGVAVAVALHQPSEQGDERNHHAHILMTTRRMEADGLGAKTRELDDKKTGGQEVRHIREYACDLINASLERAGLDERVDHRSFKERGIEQVPSEHLGVEASGMERRGKRSRRGDLNRENAKRNQRINELTEQRTALDGEIEREEASHQGAVGKEAESGSYWRDRINGERETSQEDPPPASPQGIQPEESKAAQSAFADSIALASSAQLNRQGEVKHGGLALSWVEHAKEQARELWQELLEMLKEEERQPPDRSR</sequence>
<feature type="domain" description="MobA/MobL protein" evidence="4">
    <location>
        <begin position="21"/>
        <end position="225"/>
    </location>
</feature>
<feature type="compositionally biased region" description="Basic and acidic residues" evidence="3">
    <location>
        <begin position="272"/>
        <end position="291"/>
    </location>
</feature>
<dbReference type="InterPro" id="IPR005053">
    <property type="entry name" value="MobA_MobL"/>
</dbReference>
<dbReference type="Pfam" id="PF03389">
    <property type="entry name" value="MobA_MobL"/>
    <property type="match status" value="1"/>
</dbReference>
<evidence type="ECO:0000259" key="4">
    <source>
        <dbReference type="Pfam" id="PF03389"/>
    </source>
</evidence>
<evidence type="ECO:0000313" key="6">
    <source>
        <dbReference type="Proteomes" id="UP000192923"/>
    </source>
</evidence>
<evidence type="ECO:0000256" key="1">
    <source>
        <dbReference type="ARBA" id="ARBA00010873"/>
    </source>
</evidence>
<dbReference type="OrthoDB" id="1826980at2"/>
<feature type="region of interest" description="Disordered" evidence="3">
    <location>
        <begin position="214"/>
        <end position="314"/>
    </location>
</feature>
<reference evidence="5 6" key="1">
    <citation type="submission" date="2016-12" db="EMBL/GenBank/DDBJ databases">
        <authorList>
            <person name="Song W.-J."/>
            <person name="Kurnit D.M."/>
        </authorList>
    </citation>
    <scope>NUCLEOTIDE SEQUENCE [LARGE SCALE GENOMIC DNA]</scope>
    <source>
        <strain evidence="5 6">175</strain>
    </source>
</reference>
<evidence type="ECO:0000256" key="3">
    <source>
        <dbReference type="SAM" id="MobiDB-lite"/>
    </source>
</evidence>
<protein>
    <submittedName>
        <fullName evidence="5">MobA/MobL family protein</fullName>
    </submittedName>
</protein>
<feature type="compositionally biased region" description="Basic and acidic residues" evidence="3">
    <location>
        <begin position="231"/>
        <end position="240"/>
    </location>
</feature>
<dbReference type="STRING" id="1760988.SAMN02949497_4753"/>
<name>A0A1Y6D5E2_9GAMM</name>
<evidence type="ECO:0000313" key="5">
    <source>
        <dbReference type="EMBL" id="SMF97897.1"/>
    </source>
</evidence>
<organism evidence="5 6">
    <name type="scientific">Methylomagnum ishizawai</name>
    <dbReference type="NCBI Taxonomy" id="1760988"/>
    <lineage>
        <taxon>Bacteria</taxon>
        <taxon>Pseudomonadati</taxon>
        <taxon>Pseudomonadota</taxon>
        <taxon>Gammaproteobacteria</taxon>
        <taxon>Methylococcales</taxon>
        <taxon>Methylococcaceae</taxon>
        <taxon>Methylomagnum</taxon>
    </lineage>
</organism>
<dbReference type="AlphaFoldDB" id="A0A1Y6D5E2"/>
<dbReference type="EMBL" id="FXAM01000007">
    <property type="protein sequence ID" value="SMF97897.1"/>
    <property type="molecule type" value="Genomic_DNA"/>
</dbReference>